<feature type="transmembrane region" description="Helical" evidence="1">
    <location>
        <begin position="20"/>
        <end position="39"/>
    </location>
</feature>
<keyword evidence="3" id="KW-1185">Reference proteome</keyword>
<sequence length="250" mass="25756">MTRQRNGSEGQPIPRGRQAVAAALALLATPILVVVADLLRMAADGSVQATGGLGGEGGPAATESMMESIQDNPELFGVAAVLTFAAAFTAVPAVILGWRLGAPTARVMAWAAAVLGVLFVFGRVTHTFTAYGLPLILADQLGTGGAARLYDALNLHWATAMVIVPAIAGIALWFPLLAVALYRSRAIPLWAMVSVLAGTVVLMALGSSIIATPIFWVLTVAGLWPAAASVLGASKARLPERDLGQREPAA</sequence>
<evidence type="ECO:0000313" key="3">
    <source>
        <dbReference type="Proteomes" id="UP000543556"/>
    </source>
</evidence>
<evidence type="ECO:0000256" key="1">
    <source>
        <dbReference type="SAM" id="Phobius"/>
    </source>
</evidence>
<keyword evidence="1" id="KW-0472">Membrane</keyword>
<feature type="transmembrane region" description="Helical" evidence="1">
    <location>
        <begin position="214"/>
        <end position="233"/>
    </location>
</feature>
<protein>
    <recommendedName>
        <fullName evidence="4">DUF4386 family protein</fullName>
    </recommendedName>
</protein>
<feature type="transmembrane region" description="Helical" evidence="1">
    <location>
        <begin position="110"/>
        <end position="137"/>
    </location>
</feature>
<organism evidence="2 3">
    <name type="scientific">Arthrobacter wenxiniae</name>
    <dbReference type="NCBI Taxonomy" id="2713570"/>
    <lineage>
        <taxon>Bacteria</taxon>
        <taxon>Bacillati</taxon>
        <taxon>Actinomycetota</taxon>
        <taxon>Actinomycetes</taxon>
        <taxon>Micrococcales</taxon>
        <taxon>Micrococcaceae</taxon>
        <taxon>Arthrobacter</taxon>
    </lineage>
</organism>
<name>A0A7Y7IEP3_9MICC</name>
<gene>
    <name evidence="2" type="ORF">G6034_03930</name>
</gene>
<evidence type="ECO:0000313" key="2">
    <source>
        <dbReference type="EMBL" id="NVM94070.1"/>
    </source>
</evidence>
<keyword evidence="1" id="KW-1133">Transmembrane helix</keyword>
<feature type="transmembrane region" description="Helical" evidence="1">
    <location>
        <begin position="189"/>
        <end position="208"/>
    </location>
</feature>
<keyword evidence="1" id="KW-0812">Transmembrane</keyword>
<reference evidence="2 3" key="1">
    <citation type="submission" date="2020-02" db="EMBL/GenBank/DDBJ databases">
        <title>Genome sequence of strain AETb3-4.</title>
        <authorList>
            <person name="Gao J."/>
            <person name="Zhang X."/>
        </authorList>
    </citation>
    <scope>NUCLEOTIDE SEQUENCE [LARGE SCALE GENOMIC DNA]</scope>
    <source>
        <strain evidence="2 3">AETb3-4</strain>
    </source>
</reference>
<proteinExistence type="predicted"/>
<evidence type="ECO:0008006" key="4">
    <source>
        <dbReference type="Google" id="ProtNLM"/>
    </source>
</evidence>
<comment type="caution">
    <text evidence="2">The sequence shown here is derived from an EMBL/GenBank/DDBJ whole genome shotgun (WGS) entry which is preliminary data.</text>
</comment>
<dbReference type="Proteomes" id="UP000543556">
    <property type="component" value="Unassembled WGS sequence"/>
</dbReference>
<accession>A0A7Y7IEP3</accession>
<dbReference type="AlphaFoldDB" id="A0A7Y7IEP3"/>
<dbReference type="RefSeq" id="WP_176633792.1">
    <property type="nucleotide sequence ID" value="NZ_JAAMFM010000003.1"/>
</dbReference>
<feature type="transmembrane region" description="Helical" evidence="1">
    <location>
        <begin position="75"/>
        <end position="98"/>
    </location>
</feature>
<feature type="transmembrane region" description="Helical" evidence="1">
    <location>
        <begin position="157"/>
        <end position="182"/>
    </location>
</feature>
<dbReference type="EMBL" id="JAAMFM010000003">
    <property type="protein sequence ID" value="NVM94070.1"/>
    <property type="molecule type" value="Genomic_DNA"/>
</dbReference>